<dbReference type="STRING" id="5466.A0A4R8RE79"/>
<sequence>MPDLFDSKKMAYKFSRNFVEGLRKKFKIDRVTRLDIDELPAKELEKQRADRLNTCFNMHEISRHLIHSQETLNAAETMFMAILDSQQWKGTMATERFWFCHEFLINLKLRARAFVERLNNEIAHELHVKNPDQLQKV</sequence>
<gene>
    <name evidence="1" type="ORF">CTRI78_v005679</name>
</gene>
<evidence type="ECO:0000313" key="1">
    <source>
        <dbReference type="EMBL" id="TDZ55135.1"/>
    </source>
</evidence>
<evidence type="ECO:0000313" key="2">
    <source>
        <dbReference type="Proteomes" id="UP000295703"/>
    </source>
</evidence>
<dbReference type="EMBL" id="RYZW01000048">
    <property type="protein sequence ID" value="TDZ55135.1"/>
    <property type="molecule type" value="Genomic_DNA"/>
</dbReference>
<comment type="caution">
    <text evidence="1">The sequence shown here is derived from an EMBL/GenBank/DDBJ whole genome shotgun (WGS) entry which is preliminary data.</text>
</comment>
<accession>A0A4R8RE79</accession>
<dbReference type="AlphaFoldDB" id="A0A4R8RE79"/>
<organism evidence="1 2">
    <name type="scientific">Colletotrichum trifolii</name>
    <dbReference type="NCBI Taxonomy" id="5466"/>
    <lineage>
        <taxon>Eukaryota</taxon>
        <taxon>Fungi</taxon>
        <taxon>Dikarya</taxon>
        <taxon>Ascomycota</taxon>
        <taxon>Pezizomycotina</taxon>
        <taxon>Sordariomycetes</taxon>
        <taxon>Hypocreomycetidae</taxon>
        <taxon>Glomerellales</taxon>
        <taxon>Glomerellaceae</taxon>
        <taxon>Colletotrichum</taxon>
        <taxon>Colletotrichum orbiculare species complex</taxon>
    </lineage>
</organism>
<name>A0A4R8RE79_COLTR</name>
<dbReference type="Proteomes" id="UP000295703">
    <property type="component" value="Unassembled WGS sequence"/>
</dbReference>
<keyword evidence="2" id="KW-1185">Reference proteome</keyword>
<proteinExistence type="predicted"/>
<protein>
    <submittedName>
        <fullName evidence="1">Uncharacterized protein</fullName>
    </submittedName>
</protein>
<reference evidence="1 2" key="1">
    <citation type="submission" date="2018-12" db="EMBL/GenBank/DDBJ databases">
        <title>Genome sequence and assembly of Colletotrichum trifolii.</title>
        <authorList>
            <person name="Gan P."/>
            <person name="Shirasu K."/>
        </authorList>
    </citation>
    <scope>NUCLEOTIDE SEQUENCE [LARGE SCALE GENOMIC DNA]</scope>
    <source>
        <strain evidence="1 2">543-2</strain>
    </source>
</reference>